<dbReference type="EMBL" id="BKCJ010008271">
    <property type="protein sequence ID" value="GEU81397.1"/>
    <property type="molecule type" value="Genomic_DNA"/>
</dbReference>
<sequence>MSSDEASSGVTYTSISSDYKEPSDIGSPGVIVCGYDGLLMHPADPPSSDYVHGPKEPEQAPLSPDYDELEDGPLDYPADGGDDDDGSSGDDADDEDEEEASKEEEEHLAPADSTILHHHHHLHTVPLLGWLFERRNPIPFPSKVKVDRLHAIPTPPPSPLTLLSSPLPQIPSPPVHVPSPPATSFIYAEASLGFRAARIWLRAASLLPPPPSPLLPPINHREEITEADIPPQKRLCLTAPTSRFEVEESSIATAARQPGLGATRTTDYGFVDMVDAIQEGAPMTLEGVNARVTELAETHERDTQDLYAHLKDAQDSRARLSGKVNTLLKDRQFH</sequence>
<feature type="compositionally biased region" description="Acidic residues" evidence="1">
    <location>
        <begin position="80"/>
        <end position="103"/>
    </location>
</feature>
<proteinExistence type="predicted"/>
<feature type="compositionally biased region" description="Polar residues" evidence="1">
    <location>
        <begin position="1"/>
        <end position="17"/>
    </location>
</feature>
<feature type="region of interest" description="Disordered" evidence="1">
    <location>
        <begin position="1"/>
        <end position="109"/>
    </location>
</feature>
<gene>
    <name evidence="2" type="ORF">Tci_053375</name>
</gene>
<accession>A0A6L2N7J9</accession>
<comment type="caution">
    <text evidence="2">The sequence shown here is derived from an EMBL/GenBank/DDBJ whole genome shotgun (WGS) entry which is preliminary data.</text>
</comment>
<reference evidence="2" key="1">
    <citation type="journal article" date="2019" name="Sci. Rep.">
        <title>Draft genome of Tanacetum cinerariifolium, the natural source of mosquito coil.</title>
        <authorList>
            <person name="Yamashiro T."/>
            <person name="Shiraishi A."/>
            <person name="Satake H."/>
            <person name="Nakayama K."/>
        </authorList>
    </citation>
    <scope>NUCLEOTIDE SEQUENCE</scope>
</reference>
<evidence type="ECO:0000256" key="1">
    <source>
        <dbReference type="SAM" id="MobiDB-lite"/>
    </source>
</evidence>
<organism evidence="2">
    <name type="scientific">Tanacetum cinerariifolium</name>
    <name type="common">Dalmatian daisy</name>
    <name type="synonym">Chrysanthemum cinerariifolium</name>
    <dbReference type="NCBI Taxonomy" id="118510"/>
    <lineage>
        <taxon>Eukaryota</taxon>
        <taxon>Viridiplantae</taxon>
        <taxon>Streptophyta</taxon>
        <taxon>Embryophyta</taxon>
        <taxon>Tracheophyta</taxon>
        <taxon>Spermatophyta</taxon>
        <taxon>Magnoliopsida</taxon>
        <taxon>eudicotyledons</taxon>
        <taxon>Gunneridae</taxon>
        <taxon>Pentapetalae</taxon>
        <taxon>asterids</taxon>
        <taxon>campanulids</taxon>
        <taxon>Asterales</taxon>
        <taxon>Asteraceae</taxon>
        <taxon>Asteroideae</taxon>
        <taxon>Anthemideae</taxon>
        <taxon>Anthemidinae</taxon>
        <taxon>Tanacetum</taxon>
    </lineage>
</organism>
<name>A0A6L2N7J9_TANCI</name>
<dbReference type="AlphaFoldDB" id="A0A6L2N7J9"/>
<protein>
    <submittedName>
        <fullName evidence="2">Uncharacterized protein</fullName>
    </submittedName>
</protein>
<evidence type="ECO:0000313" key="2">
    <source>
        <dbReference type="EMBL" id="GEU81397.1"/>
    </source>
</evidence>